<comment type="similarity">
    <text evidence="7">Belongs to the binding-protein-dependent transport system permease family.</text>
</comment>
<evidence type="ECO:0000259" key="8">
    <source>
        <dbReference type="PROSITE" id="PS50928"/>
    </source>
</evidence>
<name>A0ABN8GYP4_9BACL</name>
<dbReference type="PANTHER" id="PTHR43744">
    <property type="entry name" value="ABC TRANSPORTER PERMEASE PROTEIN MG189-RELATED-RELATED"/>
    <property type="match status" value="1"/>
</dbReference>
<comment type="subcellular location">
    <subcellularLocation>
        <location evidence="1 7">Cell membrane</location>
        <topology evidence="1 7">Multi-pass membrane protein</topology>
    </subcellularLocation>
</comment>
<keyword evidence="2 7" id="KW-0813">Transport</keyword>
<dbReference type="Gene3D" id="1.10.3720.10">
    <property type="entry name" value="MetI-like"/>
    <property type="match status" value="1"/>
</dbReference>
<keyword evidence="4 7" id="KW-0812">Transmembrane</keyword>
<evidence type="ECO:0000313" key="10">
    <source>
        <dbReference type="Proteomes" id="UP000838821"/>
    </source>
</evidence>
<dbReference type="Pfam" id="PF00528">
    <property type="entry name" value="BPD_transp_1"/>
    <property type="match status" value="1"/>
</dbReference>
<feature type="transmembrane region" description="Helical" evidence="7">
    <location>
        <begin position="73"/>
        <end position="96"/>
    </location>
</feature>
<organism evidence="9 10">
    <name type="scientific">Paenibacillus allorhizoplanae</name>
    <dbReference type="NCBI Taxonomy" id="2905648"/>
    <lineage>
        <taxon>Bacteria</taxon>
        <taxon>Bacillati</taxon>
        <taxon>Bacillota</taxon>
        <taxon>Bacilli</taxon>
        <taxon>Bacillales</taxon>
        <taxon>Paenibacillaceae</taxon>
        <taxon>Paenibacillus</taxon>
    </lineage>
</organism>
<dbReference type="CDD" id="cd06261">
    <property type="entry name" value="TM_PBP2"/>
    <property type="match status" value="1"/>
</dbReference>
<evidence type="ECO:0000256" key="7">
    <source>
        <dbReference type="RuleBase" id="RU363032"/>
    </source>
</evidence>
<feature type="domain" description="ABC transmembrane type-1" evidence="8">
    <location>
        <begin position="73"/>
        <end position="272"/>
    </location>
</feature>
<protein>
    <submittedName>
        <fullName evidence="9">Lactose transport system permease protein LacG</fullName>
    </submittedName>
</protein>
<dbReference type="InterPro" id="IPR000515">
    <property type="entry name" value="MetI-like"/>
</dbReference>
<proteinExistence type="inferred from homology"/>
<dbReference type="InterPro" id="IPR035906">
    <property type="entry name" value="MetI-like_sf"/>
</dbReference>
<dbReference type="RefSeq" id="WP_236291064.1">
    <property type="nucleotide sequence ID" value="NZ_CAKMMW010000018.1"/>
</dbReference>
<evidence type="ECO:0000256" key="2">
    <source>
        <dbReference type="ARBA" id="ARBA00022448"/>
    </source>
</evidence>
<dbReference type="Proteomes" id="UP000838821">
    <property type="component" value="Unassembled WGS sequence"/>
</dbReference>
<keyword evidence="10" id="KW-1185">Reference proteome</keyword>
<evidence type="ECO:0000313" key="9">
    <source>
        <dbReference type="EMBL" id="CAH1219610.1"/>
    </source>
</evidence>
<feature type="transmembrane region" description="Helical" evidence="7">
    <location>
        <begin position="140"/>
        <end position="160"/>
    </location>
</feature>
<evidence type="ECO:0000256" key="6">
    <source>
        <dbReference type="ARBA" id="ARBA00023136"/>
    </source>
</evidence>
<feature type="transmembrane region" description="Helical" evidence="7">
    <location>
        <begin position="253"/>
        <end position="272"/>
    </location>
</feature>
<evidence type="ECO:0000256" key="1">
    <source>
        <dbReference type="ARBA" id="ARBA00004651"/>
    </source>
</evidence>
<accession>A0ABN8GYP4</accession>
<comment type="caution">
    <text evidence="9">The sequence shown here is derived from an EMBL/GenBank/DDBJ whole genome shotgun (WGS) entry which is preliminary data.</text>
</comment>
<evidence type="ECO:0000256" key="3">
    <source>
        <dbReference type="ARBA" id="ARBA00022475"/>
    </source>
</evidence>
<keyword evidence="6 7" id="KW-0472">Membrane</keyword>
<dbReference type="EMBL" id="CAKMMW010000018">
    <property type="protein sequence ID" value="CAH1219610.1"/>
    <property type="molecule type" value="Genomic_DNA"/>
</dbReference>
<keyword evidence="3" id="KW-1003">Cell membrane</keyword>
<feature type="transmembrane region" description="Helical" evidence="7">
    <location>
        <begin position="181"/>
        <end position="203"/>
    </location>
</feature>
<keyword evidence="5 7" id="KW-1133">Transmembrane helix</keyword>
<evidence type="ECO:0000256" key="5">
    <source>
        <dbReference type="ARBA" id="ARBA00022989"/>
    </source>
</evidence>
<dbReference type="PANTHER" id="PTHR43744:SF9">
    <property type="entry name" value="POLYGALACTURONAN_RHAMNOGALACTURONAN TRANSPORT SYSTEM PERMEASE PROTEIN YTCP"/>
    <property type="match status" value="1"/>
</dbReference>
<reference evidence="9" key="1">
    <citation type="submission" date="2022-01" db="EMBL/GenBank/DDBJ databases">
        <authorList>
            <person name="Criscuolo A."/>
        </authorList>
    </citation>
    <scope>NUCLEOTIDE SEQUENCE</scope>
    <source>
        <strain evidence="9">CIP111891</strain>
    </source>
</reference>
<feature type="transmembrane region" description="Helical" evidence="7">
    <location>
        <begin position="108"/>
        <end position="128"/>
    </location>
</feature>
<evidence type="ECO:0000256" key="4">
    <source>
        <dbReference type="ARBA" id="ARBA00022692"/>
    </source>
</evidence>
<gene>
    <name evidence="9" type="primary">lacG_4</name>
    <name evidence="9" type="ORF">PAECIP111891_04938</name>
</gene>
<dbReference type="PROSITE" id="PS50928">
    <property type="entry name" value="ABC_TM1"/>
    <property type="match status" value="1"/>
</dbReference>
<sequence>MKISLSRKLFMTFVYIALTILCTAMVMPFIKVIAQSLSSAKAIETGTVWFWPIDFNLLNYRAVLSDSGIIRAFYNSTIITVVGTLINLVMTCLLAYPTSRKEFEHSKLILFMIMITLIFSAPLIPNFLLVKQLGMLDTLWAVMIPGAISSFNFFILRSFFKNLSEELMDAARIDGCGELGILMRMVLPLSKASLAAIGLFYAVGNWNNLQGPLVYLQSPDMITLQVKLYMMIVSDVTVVPDIPEMIQLSPEGIRMTTIVVATLPILLIYPFLQKYFIQGATLGSLKE</sequence>
<dbReference type="SUPFAM" id="SSF161098">
    <property type="entry name" value="MetI-like"/>
    <property type="match status" value="1"/>
</dbReference>
<feature type="transmembrane region" description="Helical" evidence="7">
    <location>
        <begin position="12"/>
        <end position="30"/>
    </location>
</feature>